<comment type="caution">
    <text evidence="2">The sequence shown here is derived from an EMBL/GenBank/DDBJ whole genome shotgun (WGS) entry which is preliminary data.</text>
</comment>
<dbReference type="Proteomes" id="UP000031950">
    <property type="component" value="Unassembled WGS sequence"/>
</dbReference>
<accession>A0A0C2VRD7</accession>
<dbReference type="RefSeq" id="WP_041121606.1">
    <property type="nucleotide sequence ID" value="NZ_JXRQ01000015.1"/>
</dbReference>
<proteinExistence type="predicted"/>
<dbReference type="Pfam" id="PF14534">
    <property type="entry name" value="DUF4440"/>
    <property type="match status" value="1"/>
</dbReference>
<dbReference type="STRING" id="135826.KP77_09940"/>
<sequence length="117" mass="13362">MDHLKETILFHEKELLDNTKRLSLEDLDRLIHDEFIEFGKSGGRFMKADLMTEGGAGTIHVEILDYDIRLLSEDTVQALFQTCYQVTGEVANRCSIWKKEKAGWQMIFHQGTVAASS</sequence>
<dbReference type="OrthoDB" id="121974at2"/>
<dbReference type="PATRIC" id="fig|135826.4.peg.990"/>
<name>A0A0C2VRD7_9BACL</name>
<dbReference type="InterPro" id="IPR032710">
    <property type="entry name" value="NTF2-like_dom_sf"/>
</dbReference>
<evidence type="ECO:0000259" key="1">
    <source>
        <dbReference type="Pfam" id="PF14534"/>
    </source>
</evidence>
<evidence type="ECO:0000313" key="3">
    <source>
        <dbReference type="Proteomes" id="UP000031950"/>
    </source>
</evidence>
<gene>
    <name evidence="2" type="ORF">KP77_09940</name>
</gene>
<dbReference type="SUPFAM" id="SSF54427">
    <property type="entry name" value="NTF2-like"/>
    <property type="match status" value="1"/>
</dbReference>
<keyword evidence="3" id="KW-1185">Reference proteome</keyword>
<organism evidence="2 3">
    <name type="scientific">Jeotgalibacillus alimentarius</name>
    <dbReference type="NCBI Taxonomy" id="135826"/>
    <lineage>
        <taxon>Bacteria</taxon>
        <taxon>Bacillati</taxon>
        <taxon>Bacillota</taxon>
        <taxon>Bacilli</taxon>
        <taxon>Bacillales</taxon>
        <taxon>Caryophanaceae</taxon>
        <taxon>Jeotgalibacillus</taxon>
    </lineage>
</organism>
<dbReference type="Gene3D" id="3.10.450.50">
    <property type="match status" value="1"/>
</dbReference>
<dbReference type="EMBL" id="JXRQ01000015">
    <property type="protein sequence ID" value="KIL51482.1"/>
    <property type="molecule type" value="Genomic_DNA"/>
</dbReference>
<feature type="domain" description="DUF4440" evidence="1">
    <location>
        <begin position="12"/>
        <end position="106"/>
    </location>
</feature>
<protein>
    <recommendedName>
        <fullName evidence="1">DUF4440 domain-containing protein</fullName>
    </recommendedName>
</protein>
<evidence type="ECO:0000313" key="2">
    <source>
        <dbReference type="EMBL" id="KIL51482.1"/>
    </source>
</evidence>
<reference evidence="2 3" key="1">
    <citation type="submission" date="2015-01" db="EMBL/GenBank/DDBJ databases">
        <title>Genome sequence of Jeotgalibacillus alimentarius.</title>
        <authorList>
            <person name="Goh K.M."/>
            <person name="Chan K.-G."/>
            <person name="Yaakop A.S."/>
            <person name="Ee R."/>
            <person name="Gan H.M."/>
            <person name="Chan C.S."/>
        </authorList>
    </citation>
    <scope>NUCLEOTIDE SEQUENCE [LARGE SCALE GENOMIC DNA]</scope>
    <source>
        <strain evidence="2 3">YKJ-13</strain>
    </source>
</reference>
<dbReference type="InterPro" id="IPR027843">
    <property type="entry name" value="DUF4440"/>
</dbReference>
<dbReference type="AlphaFoldDB" id="A0A0C2VRD7"/>